<dbReference type="Gene3D" id="3.30.460.40">
    <property type="match status" value="1"/>
</dbReference>
<keyword evidence="2" id="KW-1185">Reference proteome</keyword>
<sequence length="169" mass="19091">MKLDAFEAVAKVLNEAGVRYLVAGGLAVNAHGYIRFTADIDLVIALDANNIISAFAALALIGYRPAIPVTADQFADTTQRRRWIEEKGMQVLNFFSDRHRETSVDVFVYEPFDFEQEYERALVGEIAPGLPARFVSIPTLIHMKEAAGRPRDLDDIQHLRWMLEEEDKP</sequence>
<dbReference type="InterPro" id="IPR043519">
    <property type="entry name" value="NT_sf"/>
</dbReference>
<dbReference type="EMBL" id="FOOC01000016">
    <property type="protein sequence ID" value="SFF64468.1"/>
    <property type="molecule type" value="Genomic_DNA"/>
</dbReference>
<organism evidence="1 2">
    <name type="scientific">Fontimonas thermophila</name>
    <dbReference type="NCBI Taxonomy" id="1076937"/>
    <lineage>
        <taxon>Bacteria</taxon>
        <taxon>Pseudomonadati</taxon>
        <taxon>Pseudomonadota</taxon>
        <taxon>Gammaproteobacteria</taxon>
        <taxon>Nevskiales</taxon>
        <taxon>Nevskiaceae</taxon>
        <taxon>Fontimonas</taxon>
    </lineage>
</organism>
<dbReference type="STRING" id="1076937.SAMN04488120_11622"/>
<gene>
    <name evidence="1" type="ORF">SAMN04488120_11622</name>
</gene>
<dbReference type="OrthoDB" id="284878at2"/>
<protein>
    <recommendedName>
        <fullName evidence="3">Nucleotidyl transferase AbiEii toxin, Type IV TA system</fullName>
    </recommendedName>
</protein>
<accession>A0A1I2KDL8</accession>
<evidence type="ECO:0008006" key="3">
    <source>
        <dbReference type="Google" id="ProtNLM"/>
    </source>
</evidence>
<proteinExistence type="predicted"/>
<reference evidence="1 2" key="1">
    <citation type="submission" date="2016-10" db="EMBL/GenBank/DDBJ databases">
        <authorList>
            <person name="de Groot N.N."/>
        </authorList>
    </citation>
    <scope>NUCLEOTIDE SEQUENCE [LARGE SCALE GENOMIC DNA]</scope>
    <source>
        <strain evidence="1 2">DSM 23609</strain>
    </source>
</reference>
<dbReference type="AlphaFoldDB" id="A0A1I2KDL8"/>
<evidence type="ECO:0000313" key="1">
    <source>
        <dbReference type="EMBL" id="SFF64468.1"/>
    </source>
</evidence>
<dbReference type="Proteomes" id="UP000199771">
    <property type="component" value="Unassembled WGS sequence"/>
</dbReference>
<name>A0A1I2KDL8_9GAMM</name>
<dbReference type="SUPFAM" id="SSF81301">
    <property type="entry name" value="Nucleotidyltransferase"/>
    <property type="match status" value="1"/>
</dbReference>
<evidence type="ECO:0000313" key="2">
    <source>
        <dbReference type="Proteomes" id="UP000199771"/>
    </source>
</evidence>